<dbReference type="EMBL" id="JANAVB010033017">
    <property type="protein sequence ID" value="KAJ6809339.1"/>
    <property type="molecule type" value="Genomic_DNA"/>
</dbReference>
<protein>
    <submittedName>
        <fullName evidence="2">Uncharacterized protein</fullName>
    </submittedName>
</protein>
<name>A0AAX6EZQ7_IRIPA</name>
<comment type="caution">
    <text evidence="2">The sequence shown here is derived from an EMBL/GenBank/DDBJ whole genome shotgun (WGS) entry which is preliminary data.</text>
</comment>
<evidence type="ECO:0000256" key="1">
    <source>
        <dbReference type="SAM" id="MobiDB-lite"/>
    </source>
</evidence>
<reference evidence="2" key="2">
    <citation type="submission" date="2023-04" db="EMBL/GenBank/DDBJ databases">
        <authorList>
            <person name="Bruccoleri R.E."/>
            <person name="Oakeley E.J."/>
            <person name="Faust A.-M."/>
            <person name="Dessus-Babus S."/>
            <person name="Altorfer M."/>
            <person name="Burckhardt D."/>
            <person name="Oertli M."/>
            <person name="Naumann U."/>
            <person name="Petersen F."/>
            <person name="Wong J."/>
        </authorList>
    </citation>
    <scope>NUCLEOTIDE SEQUENCE</scope>
    <source>
        <strain evidence="2">GSM-AAB239-AS_SAM_17_03QT</strain>
        <tissue evidence="2">Leaf</tissue>
    </source>
</reference>
<dbReference type="Proteomes" id="UP001140949">
    <property type="component" value="Unassembled WGS sequence"/>
</dbReference>
<proteinExistence type="predicted"/>
<evidence type="ECO:0000313" key="3">
    <source>
        <dbReference type="Proteomes" id="UP001140949"/>
    </source>
</evidence>
<organism evidence="2 3">
    <name type="scientific">Iris pallida</name>
    <name type="common">Sweet iris</name>
    <dbReference type="NCBI Taxonomy" id="29817"/>
    <lineage>
        <taxon>Eukaryota</taxon>
        <taxon>Viridiplantae</taxon>
        <taxon>Streptophyta</taxon>
        <taxon>Embryophyta</taxon>
        <taxon>Tracheophyta</taxon>
        <taxon>Spermatophyta</taxon>
        <taxon>Magnoliopsida</taxon>
        <taxon>Liliopsida</taxon>
        <taxon>Asparagales</taxon>
        <taxon>Iridaceae</taxon>
        <taxon>Iridoideae</taxon>
        <taxon>Irideae</taxon>
        <taxon>Iris</taxon>
    </lineage>
</organism>
<accession>A0AAX6EZQ7</accession>
<dbReference type="AlphaFoldDB" id="A0AAX6EZQ7"/>
<keyword evidence="3" id="KW-1185">Reference proteome</keyword>
<reference evidence="2" key="1">
    <citation type="journal article" date="2023" name="GigaByte">
        <title>Genome assembly of the bearded iris, Iris pallida Lam.</title>
        <authorList>
            <person name="Bruccoleri R.E."/>
            <person name="Oakeley E.J."/>
            <person name="Faust A.M.E."/>
            <person name="Altorfer M."/>
            <person name="Dessus-Babus S."/>
            <person name="Burckhardt D."/>
            <person name="Oertli M."/>
            <person name="Naumann U."/>
            <person name="Petersen F."/>
            <person name="Wong J."/>
        </authorList>
    </citation>
    <scope>NUCLEOTIDE SEQUENCE</scope>
    <source>
        <strain evidence="2">GSM-AAB239-AS_SAM_17_03QT</strain>
    </source>
</reference>
<feature type="region of interest" description="Disordered" evidence="1">
    <location>
        <begin position="1"/>
        <end position="21"/>
    </location>
</feature>
<evidence type="ECO:0000313" key="2">
    <source>
        <dbReference type="EMBL" id="KAJ6809339.1"/>
    </source>
</evidence>
<sequence>MSILGEAAATSRSGGGGSSSTRLITTVLRSLTATQISKGRRSDLWRWTAPASGFVELG</sequence>
<gene>
    <name evidence="2" type="ORF">M6B38_160210</name>
</gene>